<evidence type="ECO:0000313" key="2">
    <source>
        <dbReference type="EMBL" id="KAJ8342436.1"/>
    </source>
</evidence>
<evidence type="ECO:0000313" key="3">
    <source>
        <dbReference type="Proteomes" id="UP001152622"/>
    </source>
</evidence>
<proteinExistence type="predicted"/>
<name>A0A9Q1IK13_SYNKA</name>
<reference evidence="2" key="1">
    <citation type="journal article" date="2023" name="Science">
        <title>Genome structures resolve the early diversification of teleost fishes.</title>
        <authorList>
            <person name="Parey E."/>
            <person name="Louis A."/>
            <person name="Montfort J."/>
            <person name="Bouchez O."/>
            <person name="Roques C."/>
            <person name="Iampietro C."/>
            <person name="Lluch J."/>
            <person name="Castinel A."/>
            <person name="Donnadieu C."/>
            <person name="Desvignes T."/>
            <person name="Floi Bucao C."/>
            <person name="Jouanno E."/>
            <person name="Wen M."/>
            <person name="Mejri S."/>
            <person name="Dirks R."/>
            <person name="Jansen H."/>
            <person name="Henkel C."/>
            <person name="Chen W.J."/>
            <person name="Zahm M."/>
            <person name="Cabau C."/>
            <person name="Klopp C."/>
            <person name="Thompson A.W."/>
            <person name="Robinson-Rechavi M."/>
            <person name="Braasch I."/>
            <person name="Lecointre G."/>
            <person name="Bobe J."/>
            <person name="Postlethwait J.H."/>
            <person name="Berthelot C."/>
            <person name="Roest Crollius H."/>
            <person name="Guiguen Y."/>
        </authorList>
    </citation>
    <scope>NUCLEOTIDE SEQUENCE</scope>
    <source>
        <strain evidence="2">WJC10195</strain>
    </source>
</reference>
<protein>
    <submittedName>
        <fullName evidence="2">Uncharacterized protein</fullName>
    </submittedName>
</protein>
<accession>A0A9Q1IK13</accession>
<feature type="compositionally biased region" description="Basic and acidic residues" evidence="1">
    <location>
        <begin position="160"/>
        <end position="188"/>
    </location>
</feature>
<gene>
    <name evidence="2" type="ORF">SKAU_G00323640</name>
</gene>
<dbReference type="Proteomes" id="UP001152622">
    <property type="component" value="Chromosome 14"/>
</dbReference>
<feature type="region of interest" description="Disordered" evidence="1">
    <location>
        <begin position="144"/>
        <end position="197"/>
    </location>
</feature>
<organism evidence="2 3">
    <name type="scientific">Synaphobranchus kaupii</name>
    <name type="common">Kaup's arrowtooth eel</name>
    <dbReference type="NCBI Taxonomy" id="118154"/>
    <lineage>
        <taxon>Eukaryota</taxon>
        <taxon>Metazoa</taxon>
        <taxon>Chordata</taxon>
        <taxon>Craniata</taxon>
        <taxon>Vertebrata</taxon>
        <taxon>Euteleostomi</taxon>
        <taxon>Actinopterygii</taxon>
        <taxon>Neopterygii</taxon>
        <taxon>Teleostei</taxon>
        <taxon>Anguilliformes</taxon>
        <taxon>Synaphobranchidae</taxon>
        <taxon>Synaphobranchus</taxon>
    </lineage>
</organism>
<feature type="compositionally biased region" description="Basic and acidic residues" evidence="1">
    <location>
        <begin position="68"/>
        <end position="82"/>
    </location>
</feature>
<comment type="caution">
    <text evidence="2">The sequence shown here is derived from an EMBL/GenBank/DDBJ whole genome shotgun (WGS) entry which is preliminary data.</text>
</comment>
<keyword evidence="3" id="KW-1185">Reference proteome</keyword>
<feature type="region of interest" description="Disordered" evidence="1">
    <location>
        <begin position="1"/>
        <end position="93"/>
    </location>
</feature>
<dbReference type="AlphaFoldDB" id="A0A9Q1IK13"/>
<sequence>MARLEVPAGPGRGGALVRGLGPAPAPGEPVTRSLAPRREGRCEASRRGSAQEDGKITTVAVCMAAKRQATDRRQGPPSHDCDLSSPRTHGRPAPAWQRYSDNELHSGSLVQYGPLLCLTLATAVSTLPPPSFFSQCFCQTTHSERRPLPSLEPSSPRASASDRRSARKGEAEQVHNLRPQWEPDRAFNHDIVLTAQP</sequence>
<dbReference type="EMBL" id="JAINUF010000014">
    <property type="protein sequence ID" value="KAJ8342436.1"/>
    <property type="molecule type" value="Genomic_DNA"/>
</dbReference>
<evidence type="ECO:0000256" key="1">
    <source>
        <dbReference type="SAM" id="MobiDB-lite"/>
    </source>
</evidence>
<feature type="compositionally biased region" description="Low complexity" evidence="1">
    <location>
        <begin position="148"/>
        <end position="159"/>
    </location>
</feature>
<feature type="compositionally biased region" description="Basic and acidic residues" evidence="1">
    <location>
        <begin position="36"/>
        <end position="55"/>
    </location>
</feature>